<comment type="caution">
    <text evidence="13">The sequence shown here is derived from an EMBL/GenBank/DDBJ whole genome shotgun (WGS) entry which is preliminary data.</text>
</comment>
<evidence type="ECO:0000256" key="10">
    <source>
        <dbReference type="RuleBase" id="RU362068"/>
    </source>
</evidence>
<evidence type="ECO:0000256" key="8">
    <source>
        <dbReference type="ARBA" id="ARBA00032024"/>
    </source>
</evidence>
<dbReference type="InterPro" id="IPR013752">
    <property type="entry name" value="KPA_reductase"/>
</dbReference>
<accession>A0ABV9LUI3</accession>
<feature type="domain" description="Ketopantoate reductase C-terminal" evidence="12">
    <location>
        <begin position="201"/>
        <end position="317"/>
    </location>
</feature>
<evidence type="ECO:0000313" key="13">
    <source>
        <dbReference type="EMBL" id="MFC4699829.1"/>
    </source>
</evidence>
<proteinExistence type="inferred from homology"/>
<dbReference type="PANTHER" id="PTHR43765">
    <property type="entry name" value="2-DEHYDROPANTOATE 2-REDUCTASE-RELATED"/>
    <property type="match status" value="1"/>
</dbReference>
<comment type="pathway">
    <text evidence="1 10">Cofactor biosynthesis; (R)-pantothenate biosynthesis; (R)-pantoate from 3-methyl-2-oxobutanoate: step 2/2.</text>
</comment>
<dbReference type="Gene3D" id="3.40.50.720">
    <property type="entry name" value="NAD(P)-binding Rossmann-like Domain"/>
    <property type="match status" value="1"/>
</dbReference>
<organism evidence="13 14">
    <name type="scientific">Glaciecola siphonariae</name>
    <dbReference type="NCBI Taxonomy" id="521012"/>
    <lineage>
        <taxon>Bacteria</taxon>
        <taxon>Pseudomonadati</taxon>
        <taxon>Pseudomonadota</taxon>
        <taxon>Gammaproteobacteria</taxon>
        <taxon>Alteromonadales</taxon>
        <taxon>Alteromonadaceae</taxon>
        <taxon>Glaciecola</taxon>
    </lineage>
</organism>
<comment type="function">
    <text evidence="10">Catalyzes the NADPH-dependent reduction of ketopantoate into pantoic acid.</text>
</comment>
<feature type="domain" description="Ketopantoate reductase N-terminal" evidence="11">
    <location>
        <begin position="14"/>
        <end position="159"/>
    </location>
</feature>
<evidence type="ECO:0000256" key="9">
    <source>
        <dbReference type="ARBA" id="ARBA00048793"/>
    </source>
</evidence>
<evidence type="ECO:0000256" key="7">
    <source>
        <dbReference type="ARBA" id="ARBA00023002"/>
    </source>
</evidence>
<evidence type="ECO:0000259" key="11">
    <source>
        <dbReference type="Pfam" id="PF02558"/>
    </source>
</evidence>
<protein>
    <recommendedName>
        <fullName evidence="4 10">2-dehydropantoate 2-reductase</fullName>
        <ecNumber evidence="3 10">1.1.1.169</ecNumber>
    </recommendedName>
    <alternativeName>
        <fullName evidence="8 10">Ketopantoate reductase</fullName>
    </alternativeName>
</protein>
<dbReference type="RefSeq" id="WP_382406720.1">
    <property type="nucleotide sequence ID" value="NZ_JBHSGU010000002.1"/>
</dbReference>
<dbReference type="SUPFAM" id="SSF48179">
    <property type="entry name" value="6-phosphogluconate dehydrogenase C-terminal domain-like"/>
    <property type="match status" value="1"/>
</dbReference>
<comment type="similarity">
    <text evidence="2 10">Belongs to the ketopantoate reductase family.</text>
</comment>
<evidence type="ECO:0000313" key="14">
    <source>
        <dbReference type="Proteomes" id="UP001595897"/>
    </source>
</evidence>
<name>A0ABV9LUI3_9ALTE</name>
<evidence type="ECO:0000256" key="2">
    <source>
        <dbReference type="ARBA" id="ARBA00007870"/>
    </source>
</evidence>
<dbReference type="InterPro" id="IPR036291">
    <property type="entry name" value="NAD(P)-bd_dom_sf"/>
</dbReference>
<dbReference type="InterPro" id="IPR008927">
    <property type="entry name" value="6-PGluconate_DH-like_C_sf"/>
</dbReference>
<reference evidence="14" key="1">
    <citation type="journal article" date="2019" name="Int. J. Syst. Evol. Microbiol.">
        <title>The Global Catalogue of Microorganisms (GCM) 10K type strain sequencing project: providing services to taxonomists for standard genome sequencing and annotation.</title>
        <authorList>
            <consortium name="The Broad Institute Genomics Platform"/>
            <consortium name="The Broad Institute Genome Sequencing Center for Infectious Disease"/>
            <person name="Wu L."/>
            <person name="Ma J."/>
        </authorList>
    </citation>
    <scope>NUCLEOTIDE SEQUENCE [LARGE SCALE GENOMIC DNA]</scope>
    <source>
        <strain evidence="14">KACC 12507</strain>
    </source>
</reference>
<evidence type="ECO:0000256" key="4">
    <source>
        <dbReference type="ARBA" id="ARBA00019465"/>
    </source>
</evidence>
<keyword evidence="7 10" id="KW-0560">Oxidoreductase</keyword>
<dbReference type="EC" id="1.1.1.169" evidence="3 10"/>
<keyword evidence="6 10" id="KW-0521">NADP</keyword>
<comment type="catalytic activity">
    <reaction evidence="9 10">
        <text>(R)-pantoate + NADP(+) = 2-dehydropantoate + NADPH + H(+)</text>
        <dbReference type="Rhea" id="RHEA:16233"/>
        <dbReference type="ChEBI" id="CHEBI:11561"/>
        <dbReference type="ChEBI" id="CHEBI:15378"/>
        <dbReference type="ChEBI" id="CHEBI:15980"/>
        <dbReference type="ChEBI" id="CHEBI:57783"/>
        <dbReference type="ChEBI" id="CHEBI:58349"/>
        <dbReference type="EC" id="1.1.1.169"/>
    </reaction>
</comment>
<dbReference type="EMBL" id="JBHSGU010000002">
    <property type="protein sequence ID" value="MFC4699829.1"/>
    <property type="molecule type" value="Genomic_DNA"/>
</dbReference>
<dbReference type="Proteomes" id="UP001595897">
    <property type="component" value="Unassembled WGS sequence"/>
</dbReference>
<dbReference type="Pfam" id="PF08546">
    <property type="entry name" value="ApbA_C"/>
    <property type="match status" value="1"/>
</dbReference>
<dbReference type="SUPFAM" id="SSF51735">
    <property type="entry name" value="NAD(P)-binding Rossmann-fold domains"/>
    <property type="match status" value="1"/>
</dbReference>
<gene>
    <name evidence="13" type="ORF">ACFO4O_06645</name>
</gene>
<dbReference type="InterPro" id="IPR013332">
    <property type="entry name" value="KPR_N"/>
</dbReference>
<evidence type="ECO:0000256" key="6">
    <source>
        <dbReference type="ARBA" id="ARBA00022857"/>
    </source>
</evidence>
<dbReference type="PANTHER" id="PTHR43765:SF2">
    <property type="entry name" value="2-DEHYDROPANTOATE 2-REDUCTASE"/>
    <property type="match status" value="1"/>
</dbReference>
<keyword evidence="14" id="KW-1185">Reference proteome</keyword>
<evidence type="ECO:0000256" key="1">
    <source>
        <dbReference type="ARBA" id="ARBA00004994"/>
    </source>
</evidence>
<dbReference type="Pfam" id="PF02558">
    <property type="entry name" value="ApbA"/>
    <property type="match status" value="1"/>
</dbReference>
<dbReference type="InterPro" id="IPR013328">
    <property type="entry name" value="6PGD_dom2"/>
</dbReference>
<evidence type="ECO:0000256" key="3">
    <source>
        <dbReference type="ARBA" id="ARBA00013014"/>
    </source>
</evidence>
<evidence type="ECO:0000256" key="5">
    <source>
        <dbReference type="ARBA" id="ARBA00022655"/>
    </source>
</evidence>
<keyword evidence="5 10" id="KW-0566">Pantothenate biosynthesis</keyword>
<dbReference type="InterPro" id="IPR050838">
    <property type="entry name" value="Ketopantoate_reductase"/>
</dbReference>
<dbReference type="NCBIfam" id="TIGR00745">
    <property type="entry name" value="apbA_panE"/>
    <property type="match status" value="1"/>
</dbReference>
<dbReference type="InterPro" id="IPR003710">
    <property type="entry name" value="ApbA"/>
</dbReference>
<dbReference type="Gene3D" id="1.10.1040.10">
    <property type="entry name" value="N-(1-d-carboxylethyl)-l-norvaline Dehydrogenase, domain 2"/>
    <property type="match status" value="1"/>
</dbReference>
<sequence>MAASMNPKSERKHIGVIGCGAIGLSLTHLLCKSGHDCTVLTRDDSQQTFTVLTPDGKSETIATAQRVLKTLTTEDFDRFDLLIVPVKHYQLAPLLADIAHLLPQRLPLLLLQNGVGGDELIGKYLARNPRFVGITTDAVVKTGASCIKVNARGELLIGYSLVSESGNLSTENVGAQAHYQQMPSAMHGLIAAHPNAHWKANIAQYVYRKLAVNAVINPISARYRCKNGEIRNYPELLNGLKQEVFAIYTHLNLGLNISELNAYIDEVIALTAENYSSMYQDITHQRPSELDGILSSLLQKAAQENIQVPFMQSLFDDLQAEISAYLNA</sequence>
<evidence type="ECO:0000259" key="12">
    <source>
        <dbReference type="Pfam" id="PF08546"/>
    </source>
</evidence>